<protein>
    <submittedName>
        <fullName evidence="9">Biopolymer transport protein ExbD</fullName>
    </submittedName>
</protein>
<keyword evidence="10" id="KW-1185">Reference proteome</keyword>
<keyword evidence="7" id="KW-0813">Transport</keyword>
<evidence type="ECO:0000256" key="6">
    <source>
        <dbReference type="ARBA" id="ARBA00023136"/>
    </source>
</evidence>
<keyword evidence="3" id="KW-1003">Cell membrane</keyword>
<evidence type="ECO:0000313" key="10">
    <source>
        <dbReference type="Proteomes" id="UP000199233"/>
    </source>
</evidence>
<dbReference type="EMBL" id="FOFS01000009">
    <property type="protein sequence ID" value="SEQ67814.1"/>
    <property type="molecule type" value="Genomic_DNA"/>
</dbReference>
<dbReference type="RefSeq" id="WP_093286521.1">
    <property type="nucleotide sequence ID" value="NZ_FOFS01000009.1"/>
</dbReference>
<organism evidence="9 10">
    <name type="scientific">Solimonas aquatica</name>
    <dbReference type="NCBI Taxonomy" id="489703"/>
    <lineage>
        <taxon>Bacteria</taxon>
        <taxon>Pseudomonadati</taxon>
        <taxon>Pseudomonadota</taxon>
        <taxon>Gammaproteobacteria</taxon>
        <taxon>Nevskiales</taxon>
        <taxon>Nevskiaceae</taxon>
        <taxon>Solimonas</taxon>
    </lineage>
</organism>
<name>A0A1H9HZS3_9GAMM</name>
<evidence type="ECO:0000256" key="7">
    <source>
        <dbReference type="RuleBase" id="RU003879"/>
    </source>
</evidence>
<evidence type="ECO:0000256" key="2">
    <source>
        <dbReference type="ARBA" id="ARBA00005811"/>
    </source>
</evidence>
<comment type="subcellular location">
    <subcellularLocation>
        <location evidence="1">Cell membrane</location>
        <topology evidence="1">Single-pass membrane protein</topology>
    </subcellularLocation>
    <subcellularLocation>
        <location evidence="7">Cell membrane</location>
        <topology evidence="7">Single-pass type II membrane protein</topology>
    </subcellularLocation>
</comment>
<evidence type="ECO:0000256" key="8">
    <source>
        <dbReference type="SAM" id="Phobius"/>
    </source>
</evidence>
<dbReference type="Proteomes" id="UP000199233">
    <property type="component" value="Unassembled WGS sequence"/>
</dbReference>
<keyword evidence="6 8" id="KW-0472">Membrane</keyword>
<sequence length="168" mass="18272">MRPNNRSAKRAQRKVRIAGHEVEMNVVSLIDIFAILVFYLLVSALTVEVLPSPNALQLPKSVVKEQPKQTSVVMITKADILVDNVRIMGTDEAQAAPGNVLDALKGELLRAPLQRNEAQPDVITRGDINIMADKAIPYAVLKKVMATCTDARYAKIALTVVEKKGGAS</sequence>
<dbReference type="Pfam" id="PF02472">
    <property type="entry name" value="ExbD"/>
    <property type="match status" value="1"/>
</dbReference>
<gene>
    <name evidence="9" type="ORF">SAMN04488038_109107</name>
</gene>
<dbReference type="AlphaFoldDB" id="A0A1H9HZS3"/>
<dbReference type="GO" id="GO:0022857">
    <property type="term" value="F:transmembrane transporter activity"/>
    <property type="evidence" value="ECO:0007669"/>
    <property type="project" value="InterPro"/>
</dbReference>
<keyword evidence="7" id="KW-0653">Protein transport</keyword>
<reference evidence="9 10" key="1">
    <citation type="submission" date="2016-10" db="EMBL/GenBank/DDBJ databases">
        <authorList>
            <person name="de Groot N.N."/>
        </authorList>
    </citation>
    <scope>NUCLEOTIDE SEQUENCE [LARGE SCALE GENOMIC DNA]</scope>
    <source>
        <strain evidence="9 10">DSM 25927</strain>
    </source>
</reference>
<feature type="transmembrane region" description="Helical" evidence="8">
    <location>
        <begin position="21"/>
        <end position="42"/>
    </location>
</feature>
<evidence type="ECO:0000256" key="5">
    <source>
        <dbReference type="ARBA" id="ARBA00022989"/>
    </source>
</evidence>
<dbReference type="STRING" id="489703.SAMN04488038_109107"/>
<evidence type="ECO:0000256" key="3">
    <source>
        <dbReference type="ARBA" id="ARBA00022475"/>
    </source>
</evidence>
<proteinExistence type="inferred from homology"/>
<keyword evidence="4 7" id="KW-0812">Transmembrane</keyword>
<accession>A0A1H9HZS3</accession>
<evidence type="ECO:0000313" key="9">
    <source>
        <dbReference type="EMBL" id="SEQ67814.1"/>
    </source>
</evidence>
<evidence type="ECO:0000256" key="4">
    <source>
        <dbReference type="ARBA" id="ARBA00022692"/>
    </source>
</evidence>
<dbReference type="GO" id="GO:0015031">
    <property type="term" value="P:protein transport"/>
    <property type="evidence" value="ECO:0007669"/>
    <property type="project" value="UniProtKB-KW"/>
</dbReference>
<keyword evidence="5 8" id="KW-1133">Transmembrane helix</keyword>
<dbReference type="OrthoDB" id="5294637at2"/>
<dbReference type="InterPro" id="IPR003400">
    <property type="entry name" value="ExbD"/>
</dbReference>
<dbReference type="GO" id="GO:0005886">
    <property type="term" value="C:plasma membrane"/>
    <property type="evidence" value="ECO:0007669"/>
    <property type="project" value="UniProtKB-SubCell"/>
</dbReference>
<evidence type="ECO:0000256" key="1">
    <source>
        <dbReference type="ARBA" id="ARBA00004162"/>
    </source>
</evidence>
<comment type="similarity">
    <text evidence="2 7">Belongs to the ExbD/TolR family.</text>
</comment>